<dbReference type="PANTHER" id="PTHR32432:SF3">
    <property type="entry name" value="ETHANOLAMINE UTILIZATION PROTEIN EUTJ"/>
    <property type="match status" value="1"/>
</dbReference>
<dbReference type="PIRSF" id="PIRSF019169">
    <property type="entry name" value="PilM"/>
    <property type="match status" value="1"/>
</dbReference>
<dbReference type="Proteomes" id="UP000288279">
    <property type="component" value="Unassembled WGS sequence"/>
</dbReference>
<dbReference type="Gene3D" id="3.30.420.40">
    <property type="match status" value="2"/>
</dbReference>
<evidence type="ECO:0008006" key="3">
    <source>
        <dbReference type="Google" id="ProtNLM"/>
    </source>
</evidence>
<reference evidence="1 2" key="1">
    <citation type="journal article" date="2011" name="Front. Microbiol.">
        <title>Genomic signatures of strain selection and enhancement in Bacillus atrophaeus var. globigii, a historical biowarfare simulant.</title>
        <authorList>
            <person name="Gibbons H.S."/>
            <person name="Broomall S.M."/>
            <person name="McNew L.A."/>
            <person name="Daligault H."/>
            <person name="Chapman C."/>
            <person name="Bruce D."/>
            <person name="Karavis M."/>
            <person name="Krepps M."/>
            <person name="McGregor P.A."/>
            <person name="Hong C."/>
            <person name="Park K.H."/>
            <person name="Akmal A."/>
            <person name="Feldman A."/>
            <person name="Lin J.S."/>
            <person name="Chang W.E."/>
            <person name="Higgs B.W."/>
            <person name="Demirev P."/>
            <person name="Lindquist J."/>
            <person name="Liem A."/>
            <person name="Fochler E."/>
            <person name="Read T.D."/>
            <person name="Tapia R."/>
            <person name="Johnson S."/>
            <person name="Bishop-Lilly K.A."/>
            <person name="Detter C."/>
            <person name="Han C."/>
            <person name="Sozhamannan S."/>
            <person name="Rosenzweig C.N."/>
            <person name="Skowronski E.W."/>
        </authorList>
    </citation>
    <scope>NUCLEOTIDE SEQUENCE [LARGE SCALE GENOMIC DNA]</scope>
    <source>
        <strain evidence="1 2">PIT1</strain>
    </source>
</reference>
<accession>A0A432ZFE8</accession>
<dbReference type="AlphaFoldDB" id="A0A432ZFE8"/>
<proteinExistence type="predicted"/>
<dbReference type="PANTHER" id="PTHR32432">
    <property type="entry name" value="CELL DIVISION PROTEIN FTSA-RELATED"/>
    <property type="match status" value="1"/>
</dbReference>
<dbReference type="InterPro" id="IPR043129">
    <property type="entry name" value="ATPase_NBD"/>
</dbReference>
<dbReference type="InterPro" id="IPR005883">
    <property type="entry name" value="PilM"/>
</dbReference>
<dbReference type="InterPro" id="IPR050696">
    <property type="entry name" value="FtsA/MreB"/>
</dbReference>
<evidence type="ECO:0000313" key="1">
    <source>
        <dbReference type="EMBL" id="RUO76663.1"/>
    </source>
</evidence>
<gene>
    <name evidence="1" type="ORF">CWI83_06975</name>
</gene>
<dbReference type="SUPFAM" id="SSF53067">
    <property type="entry name" value="Actin-like ATPase domain"/>
    <property type="match status" value="1"/>
</dbReference>
<protein>
    <recommendedName>
        <fullName evidence="3">SHS2 domain-containing protein</fullName>
    </recommendedName>
</protein>
<dbReference type="EMBL" id="PIQG01000003">
    <property type="protein sequence ID" value="RUO76663.1"/>
    <property type="molecule type" value="Genomic_DNA"/>
</dbReference>
<sequence length="356" mass="39083">MGLFGLGKAPGLGVDLSVDTIKALELTAHGESYTISQLAELQLPENLITEDDITDVERLGKQLEKLRKKLGSKSKQVVAAVSGNQAISKQIAVSADLDDEAIAEKIEAEAEALIPFPINEVRYDFESLGPHPSLAGQQRVLVTATRTVTVDTRVEALEQGGFEVKIMDVDTQAILRACNHLLPHLAPDLVDNEQPLLIIDLSVTGLHMMIVEQGEISYTRYQSEGLERLFNGLDEDKSISHSELFAKFRANELDGFPELFIADYLSGLWTQISRGVQLYKNNLLEAGFAAMVVVNSGAMVPAVLETLKSNVQYPVLPLNPFDHFELPESSAHLHPHGPRFVEALGLALRSFTPWHT</sequence>
<organism evidence="1 2">
    <name type="scientific">Pseudidiomarina taiwanensis</name>
    <dbReference type="NCBI Taxonomy" id="337250"/>
    <lineage>
        <taxon>Bacteria</taxon>
        <taxon>Pseudomonadati</taxon>
        <taxon>Pseudomonadota</taxon>
        <taxon>Gammaproteobacteria</taxon>
        <taxon>Alteromonadales</taxon>
        <taxon>Idiomarinaceae</taxon>
        <taxon>Pseudidiomarina</taxon>
    </lineage>
</organism>
<dbReference type="Pfam" id="PF11104">
    <property type="entry name" value="PilM_2"/>
    <property type="match status" value="1"/>
</dbReference>
<dbReference type="OrthoDB" id="9773403at2"/>
<name>A0A432ZFE8_9GAMM</name>
<keyword evidence="2" id="KW-1185">Reference proteome</keyword>
<dbReference type="NCBIfam" id="TIGR01175">
    <property type="entry name" value="pilM"/>
    <property type="match status" value="1"/>
</dbReference>
<comment type="caution">
    <text evidence="1">The sequence shown here is derived from an EMBL/GenBank/DDBJ whole genome shotgun (WGS) entry which is preliminary data.</text>
</comment>
<dbReference type="RefSeq" id="WP_126827515.1">
    <property type="nucleotide sequence ID" value="NZ_PIQG01000003.1"/>
</dbReference>
<evidence type="ECO:0000313" key="2">
    <source>
        <dbReference type="Proteomes" id="UP000288279"/>
    </source>
</evidence>
<dbReference type="Gene3D" id="3.30.1490.300">
    <property type="match status" value="1"/>
</dbReference>